<evidence type="ECO:0000256" key="2">
    <source>
        <dbReference type="ARBA" id="ARBA00022448"/>
    </source>
</evidence>
<name>A0A5J5J1E6_9MICO</name>
<comment type="subcellular location">
    <subcellularLocation>
        <location evidence="1">Endomembrane system</location>
        <topology evidence="1">Multi-pass membrane protein</topology>
    </subcellularLocation>
</comment>
<organism evidence="7 8">
    <name type="scientific">Microbacterium rhizomatis</name>
    <dbReference type="NCBI Taxonomy" id="1631477"/>
    <lineage>
        <taxon>Bacteria</taxon>
        <taxon>Bacillati</taxon>
        <taxon>Actinomycetota</taxon>
        <taxon>Actinomycetes</taxon>
        <taxon>Micrococcales</taxon>
        <taxon>Microbacteriaceae</taxon>
        <taxon>Microbacterium</taxon>
    </lineage>
</organism>
<feature type="transmembrane region" description="Helical" evidence="6">
    <location>
        <begin position="158"/>
        <end position="181"/>
    </location>
</feature>
<dbReference type="InterPro" id="IPR036259">
    <property type="entry name" value="MFS_trans_sf"/>
</dbReference>
<evidence type="ECO:0000313" key="7">
    <source>
        <dbReference type="EMBL" id="KAA9107519.1"/>
    </source>
</evidence>
<evidence type="ECO:0000256" key="4">
    <source>
        <dbReference type="ARBA" id="ARBA00022989"/>
    </source>
</evidence>
<keyword evidence="5 6" id="KW-0472">Membrane</keyword>
<dbReference type="GO" id="GO:0012505">
    <property type="term" value="C:endomembrane system"/>
    <property type="evidence" value="ECO:0007669"/>
    <property type="project" value="UniProtKB-SubCell"/>
</dbReference>
<gene>
    <name evidence="7" type="ORF">F6B43_08575</name>
</gene>
<feature type="transmembrane region" description="Helical" evidence="6">
    <location>
        <begin position="327"/>
        <end position="345"/>
    </location>
</feature>
<feature type="transmembrane region" description="Helical" evidence="6">
    <location>
        <begin position="201"/>
        <end position="220"/>
    </location>
</feature>
<feature type="transmembrane region" description="Helical" evidence="6">
    <location>
        <begin position="24"/>
        <end position="52"/>
    </location>
</feature>
<feature type="transmembrane region" description="Helical" evidence="6">
    <location>
        <begin position="94"/>
        <end position="114"/>
    </location>
</feature>
<comment type="caution">
    <text evidence="7">The sequence shown here is derived from an EMBL/GenBank/DDBJ whole genome shotgun (WGS) entry which is preliminary data.</text>
</comment>
<dbReference type="OrthoDB" id="9768783at2"/>
<feature type="transmembrane region" description="Helical" evidence="6">
    <location>
        <begin position="263"/>
        <end position="291"/>
    </location>
</feature>
<dbReference type="Pfam" id="PF11700">
    <property type="entry name" value="ATG22"/>
    <property type="match status" value="1"/>
</dbReference>
<feature type="transmembrane region" description="Helical" evidence="6">
    <location>
        <begin position="64"/>
        <end position="82"/>
    </location>
</feature>
<dbReference type="InterPro" id="IPR024671">
    <property type="entry name" value="Atg22-like"/>
</dbReference>
<dbReference type="EMBL" id="VYSA01000002">
    <property type="protein sequence ID" value="KAA9107519.1"/>
    <property type="molecule type" value="Genomic_DNA"/>
</dbReference>
<dbReference type="PANTHER" id="PTHR23519">
    <property type="entry name" value="AUTOPHAGY-RELATED PROTEIN 22"/>
    <property type="match status" value="1"/>
</dbReference>
<feature type="transmembrane region" description="Helical" evidence="6">
    <location>
        <begin position="416"/>
        <end position="440"/>
    </location>
</feature>
<keyword evidence="2" id="KW-0813">Transport</keyword>
<feature type="transmembrane region" description="Helical" evidence="6">
    <location>
        <begin position="351"/>
        <end position="367"/>
    </location>
</feature>
<evidence type="ECO:0000256" key="6">
    <source>
        <dbReference type="SAM" id="Phobius"/>
    </source>
</evidence>
<keyword evidence="4 6" id="KW-1133">Transmembrane helix</keyword>
<protein>
    <submittedName>
        <fullName evidence="7">MFS transporter</fullName>
    </submittedName>
</protein>
<sequence>MRTMTAERMSTRVSTSRSAARRGIFAWVSWDCGSAAYNTTVTSFVFTVYLTSGSLGQPSVVESSIAWCLTAAGLIVAVLAPLVGNITDSFGRPVVWLGIQTALVVVLMTLMVLVQPHEAYLWFGLLLLAASNVAFSLAGVTYNALLPGLTTSRDIGRVSGLGMGMGFVGGVAVLLLALCLVTTPAIELLGIGSGDDLRVRVVPVAAAVWFASFAAPLFLLRSQVSQRANNARRQYTPKAILSTYAGIARRVAALWRYQRATALFLLASAVYRDGLAGIYTFGGILAAAGYGLSASDVIVFAIVSNVVAAVSTMAVGRLDTRTGGSSLILVCLVALLCACTVLFVLHGTGPLIFWIAGLTMAALVGPVESASRSFLGRRIPIGQEGEMFGLYATTGRAAGFFCPAAFAVSTLMGGTIYFGILGIATVLALGLGMFVVTLIWTRNTVGVVEAAGSDEAPR</sequence>
<dbReference type="PANTHER" id="PTHR23519:SF1">
    <property type="entry name" value="AUTOPHAGY-RELATED PROTEIN 22"/>
    <property type="match status" value="1"/>
</dbReference>
<dbReference type="SUPFAM" id="SSF103473">
    <property type="entry name" value="MFS general substrate transporter"/>
    <property type="match status" value="1"/>
</dbReference>
<feature type="transmembrane region" description="Helical" evidence="6">
    <location>
        <begin position="388"/>
        <end position="410"/>
    </location>
</feature>
<proteinExistence type="predicted"/>
<dbReference type="InterPro" id="IPR050495">
    <property type="entry name" value="ATG22/LtaA_families"/>
</dbReference>
<evidence type="ECO:0000256" key="5">
    <source>
        <dbReference type="ARBA" id="ARBA00023136"/>
    </source>
</evidence>
<evidence type="ECO:0000256" key="3">
    <source>
        <dbReference type="ARBA" id="ARBA00022692"/>
    </source>
</evidence>
<dbReference type="Proteomes" id="UP000325827">
    <property type="component" value="Unassembled WGS sequence"/>
</dbReference>
<feature type="transmembrane region" description="Helical" evidence="6">
    <location>
        <begin position="297"/>
        <end position="315"/>
    </location>
</feature>
<dbReference type="Gene3D" id="1.20.1250.20">
    <property type="entry name" value="MFS general substrate transporter like domains"/>
    <property type="match status" value="1"/>
</dbReference>
<reference evidence="8" key="1">
    <citation type="submission" date="2019-09" db="EMBL/GenBank/DDBJ databases">
        <title>Mumia zhuanghuii sp. nov. isolated from the intestinal contents of plateau pika (Ochotona curzoniae) in the Qinghai-Tibet plateau of China.</title>
        <authorList>
            <person name="Tian Z."/>
        </authorList>
    </citation>
    <scope>NUCLEOTIDE SEQUENCE [LARGE SCALE GENOMIC DNA]</scope>
    <source>
        <strain evidence="8">JCM 30598</strain>
    </source>
</reference>
<dbReference type="AlphaFoldDB" id="A0A5J5J1E6"/>
<keyword evidence="3 6" id="KW-0812">Transmembrane</keyword>
<evidence type="ECO:0000313" key="8">
    <source>
        <dbReference type="Proteomes" id="UP000325827"/>
    </source>
</evidence>
<keyword evidence="8" id="KW-1185">Reference proteome</keyword>
<evidence type="ECO:0000256" key="1">
    <source>
        <dbReference type="ARBA" id="ARBA00004127"/>
    </source>
</evidence>
<feature type="transmembrane region" description="Helical" evidence="6">
    <location>
        <begin position="120"/>
        <end position="146"/>
    </location>
</feature>
<accession>A0A5J5J1E6</accession>